<proteinExistence type="predicted"/>
<reference evidence="1" key="1">
    <citation type="journal article" date="2019" name="Sci. Rep.">
        <title>Draft genome of Tanacetum cinerariifolium, the natural source of mosquito coil.</title>
        <authorList>
            <person name="Yamashiro T."/>
            <person name="Shiraishi A."/>
            <person name="Satake H."/>
            <person name="Nakayama K."/>
        </authorList>
    </citation>
    <scope>NUCLEOTIDE SEQUENCE</scope>
</reference>
<organism evidence="1">
    <name type="scientific">Tanacetum cinerariifolium</name>
    <name type="common">Dalmatian daisy</name>
    <name type="synonym">Chrysanthemum cinerariifolium</name>
    <dbReference type="NCBI Taxonomy" id="118510"/>
    <lineage>
        <taxon>Eukaryota</taxon>
        <taxon>Viridiplantae</taxon>
        <taxon>Streptophyta</taxon>
        <taxon>Embryophyta</taxon>
        <taxon>Tracheophyta</taxon>
        <taxon>Spermatophyta</taxon>
        <taxon>Magnoliopsida</taxon>
        <taxon>eudicotyledons</taxon>
        <taxon>Gunneridae</taxon>
        <taxon>Pentapetalae</taxon>
        <taxon>asterids</taxon>
        <taxon>campanulids</taxon>
        <taxon>Asterales</taxon>
        <taxon>Asteraceae</taxon>
        <taxon>Asteroideae</taxon>
        <taxon>Anthemideae</taxon>
        <taxon>Anthemidinae</taxon>
        <taxon>Tanacetum</taxon>
    </lineage>
</organism>
<accession>A0A6L2P2A4</accession>
<dbReference type="EMBL" id="BKCJ010010648">
    <property type="protein sequence ID" value="GEU92523.1"/>
    <property type="molecule type" value="Genomic_DNA"/>
</dbReference>
<evidence type="ECO:0000313" key="1">
    <source>
        <dbReference type="EMBL" id="GEU92523.1"/>
    </source>
</evidence>
<protein>
    <submittedName>
        <fullName evidence="1">Uncharacterized protein</fullName>
    </submittedName>
</protein>
<name>A0A6L2P2A4_TANCI</name>
<comment type="caution">
    <text evidence="1">The sequence shown here is derived from an EMBL/GenBank/DDBJ whole genome shotgun (WGS) entry which is preliminary data.</text>
</comment>
<dbReference type="AlphaFoldDB" id="A0A6L2P2A4"/>
<sequence length="406" mass="45894">MVNIDLFTIVALNMVVLKLGYTALDCYIKPPRFMATIEHISDEPGSIAANRTKSILFLTWHESSEPTKEPICDYVTTSSLQQHNSSTPCKISVCDSITPMCMPDSASQVIDDVMRQLSFEKTKLDREAGIVDVAGSGVESSGISHDESFRVDDLDLNLNEPVSTQEPILADVSTHVSIVEEVGTQEFTIEDVVLEDYVSSGEDAKQCNGQEDESAHNKENEIIEPDVDIYLFGISIDLPFDNMCVTNLVPDVVLKGEDVDVINPDGFDSDPGNDDETNDYRRRRIMEMKPDIENMTLNEYLEYEAKKERRLWDHVRSRRNLTNYDEAGVDFFHRNKKDVIQPLIPTTLHITPPNEDYVAPATKPILDELLEDKILNVAMVNEVVDPTRDLEVPERLLVEDPYFMEM</sequence>
<gene>
    <name evidence="1" type="ORF">Tci_064501</name>
</gene>